<dbReference type="PANTHER" id="PTHR44144">
    <property type="entry name" value="DNAJ HOMOLOG SUBFAMILY C MEMBER 9"/>
    <property type="match status" value="1"/>
</dbReference>
<evidence type="ECO:0000256" key="1">
    <source>
        <dbReference type="SAM" id="MobiDB-lite"/>
    </source>
</evidence>
<dbReference type="GO" id="GO:0005634">
    <property type="term" value="C:nucleus"/>
    <property type="evidence" value="ECO:0007669"/>
    <property type="project" value="TreeGrafter"/>
</dbReference>
<organism evidence="3 4">
    <name type="scientific">Pneumocystis wakefieldiae</name>
    <dbReference type="NCBI Taxonomy" id="38082"/>
    <lineage>
        <taxon>Eukaryota</taxon>
        <taxon>Fungi</taxon>
        <taxon>Dikarya</taxon>
        <taxon>Ascomycota</taxon>
        <taxon>Taphrinomycotina</taxon>
        <taxon>Pneumocystomycetes</taxon>
        <taxon>Pneumocystaceae</taxon>
        <taxon>Pneumocystis</taxon>
    </lineage>
</organism>
<dbReference type="PANTHER" id="PTHR44144:SF1">
    <property type="entry name" value="DNAJ HOMOLOG SUBFAMILY C MEMBER 9"/>
    <property type="match status" value="1"/>
</dbReference>
<dbReference type="Proteomes" id="UP000663699">
    <property type="component" value="Chromosome 8"/>
</dbReference>
<reference evidence="3" key="1">
    <citation type="submission" date="2020-06" db="EMBL/GenBank/DDBJ databases">
        <title>Genomes of multiple members of Pneumocystis genus reveal paths to human pathogen Pneumocystis jirovecii.</title>
        <authorList>
            <person name="Cisse O.H."/>
            <person name="Ma L."/>
            <person name="Dekker J."/>
            <person name="Khil P."/>
            <person name="Jo J."/>
            <person name="Brenchley J."/>
            <person name="Blair R."/>
            <person name="Pahar B."/>
            <person name="Chabe M."/>
            <person name="Van Rompay K.A."/>
            <person name="Keesler R."/>
            <person name="Sukura A."/>
            <person name="Hirsch V."/>
            <person name="Kutty G."/>
            <person name="Liu Y."/>
            <person name="Peng L."/>
            <person name="Chen J."/>
            <person name="Song J."/>
            <person name="Weissenbacher-Lang C."/>
            <person name="Xu J."/>
            <person name="Upham N.S."/>
            <person name="Stajich J.E."/>
            <person name="Cuomo C.A."/>
            <person name="Cushion M.T."/>
            <person name="Kovacs J.A."/>
        </authorList>
    </citation>
    <scope>NUCLEOTIDE SEQUENCE</scope>
    <source>
        <strain evidence="3">2A</strain>
    </source>
</reference>
<dbReference type="AlphaFoldDB" id="A0A899FVH7"/>
<dbReference type="SUPFAM" id="SSF46565">
    <property type="entry name" value="Chaperone J-domain"/>
    <property type="match status" value="1"/>
</dbReference>
<evidence type="ECO:0000313" key="3">
    <source>
        <dbReference type="EMBL" id="QSL65781.1"/>
    </source>
</evidence>
<dbReference type="Gene3D" id="1.10.287.110">
    <property type="entry name" value="DnaJ domain"/>
    <property type="match status" value="1"/>
</dbReference>
<proteinExistence type="predicted"/>
<dbReference type="CDD" id="cd06257">
    <property type="entry name" value="DnaJ"/>
    <property type="match status" value="1"/>
</dbReference>
<protein>
    <recommendedName>
        <fullName evidence="2">J domain-containing protein</fullName>
    </recommendedName>
</protein>
<feature type="region of interest" description="Disordered" evidence="1">
    <location>
        <begin position="245"/>
        <end position="264"/>
    </location>
</feature>
<evidence type="ECO:0000313" key="4">
    <source>
        <dbReference type="Proteomes" id="UP000663699"/>
    </source>
</evidence>
<dbReference type="PROSITE" id="PS50076">
    <property type="entry name" value="DNAJ_2"/>
    <property type="match status" value="1"/>
</dbReference>
<name>A0A899FVH7_9ASCO</name>
<sequence>MAKKKGLLDEKLTGKFSEIDLYSILKISKNATEAEVRSAYRKQALLNHPDKKPESEREKAHAEFEKIAFAYGILSDEKRRKIYDTTGRTDEIISDIDWSEWIKDLYNTSINGEILEEFKKSYQGTFSCSEEERQDLYQAYEQFKGSMTDIFSYVLCSNVLSDEERFRAMIDEGIKRKELKKYKNYTQETSSQRLKRRKKAEKEALEAEQLTKELGLDKTLKKIKTEDDLQALIKQRQSTRMETLINSLEAKYGSSKRNTSRKIK</sequence>
<dbReference type="OrthoDB" id="110024at2759"/>
<evidence type="ECO:0000259" key="2">
    <source>
        <dbReference type="PROSITE" id="PS50076"/>
    </source>
</evidence>
<feature type="domain" description="J" evidence="2">
    <location>
        <begin position="20"/>
        <end position="87"/>
    </location>
</feature>
<dbReference type="Pfam" id="PF00226">
    <property type="entry name" value="DnaJ"/>
    <property type="match status" value="1"/>
</dbReference>
<dbReference type="GO" id="GO:0031072">
    <property type="term" value="F:heat shock protein binding"/>
    <property type="evidence" value="ECO:0007669"/>
    <property type="project" value="TreeGrafter"/>
</dbReference>
<keyword evidence="4" id="KW-1185">Reference proteome</keyword>
<gene>
    <name evidence="3" type="ORF">MERGE_000059</name>
</gene>
<accession>A0A899FVH7</accession>
<dbReference type="InterPro" id="IPR056453">
    <property type="entry name" value="HTH_DNAJC9"/>
</dbReference>
<dbReference type="InterPro" id="IPR052594">
    <property type="entry name" value="J_domain-containing_protein"/>
</dbReference>
<dbReference type="GO" id="GO:0005737">
    <property type="term" value="C:cytoplasm"/>
    <property type="evidence" value="ECO:0007669"/>
    <property type="project" value="TreeGrafter"/>
</dbReference>
<dbReference type="SMART" id="SM00271">
    <property type="entry name" value="DnaJ"/>
    <property type="match status" value="1"/>
</dbReference>
<dbReference type="Pfam" id="PF23302">
    <property type="entry name" value="HTH_DNAJC9"/>
    <property type="match status" value="1"/>
</dbReference>
<dbReference type="PRINTS" id="PR00625">
    <property type="entry name" value="JDOMAIN"/>
</dbReference>
<dbReference type="InterPro" id="IPR036869">
    <property type="entry name" value="J_dom_sf"/>
</dbReference>
<dbReference type="EMBL" id="CP054539">
    <property type="protein sequence ID" value="QSL65781.1"/>
    <property type="molecule type" value="Genomic_DNA"/>
</dbReference>
<dbReference type="InterPro" id="IPR001623">
    <property type="entry name" value="DnaJ_domain"/>
</dbReference>